<dbReference type="RefSeq" id="WP_370878694.1">
    <property type="nucleotide sequence ID" value="NZ_JAUSZT010000002.1"/>
</dbReference>
<evidence type="ECO:0000313" key="1">
    <source>
        <dbReference type="EMBL" id="MDQ0996017.1"/>
    </source>
</evidence>
<protein>
    <submittedName>
        <fullName evidence="1">Uncharacterized protein</fullName>
    </submittedName>
</protein>
<proteinExistence type="predicted"/>
<gene>
    <name evidence="1" type="ORF">QFZ34_001194</name>
</gene>
<accession>A0ABU0S5J4</accession>
<sequence length="115" mass="13389">MNCPFCPPYVRKDLAGPEPSLEFREDVGSWGDWSVETLYPLYSIEWLKIRPRYLKHRGQLISPDVVSCEAELLAILKRYQIPFVSKDGYFMIYGYASDGSWQSFPPMCFDHKKSV</sequence>
<dbReference type="InterPro" id="IPR046500">
    <property type="entry name" value="DUF6678"/>
</dbReference>
<dbReference type="Pfam" id="PF20383">
    <property type="entry name" value="DUF6678"/>
    <property type="match status" value="1"/>
</dbReference>
<reference evidence="1 2" key="1">
    <citation type="submission" date="2023-07" db="EMBL/GenBank/DDBJ databases">
        <title>Comparative genomics of wheat-associated soil bacteria to identify genetic determinants of phenazine resistance.</title>
        <authorList>
            <person name="Mouncey N."/>
        </authorList>
    </citation>
    <scope>NUCLEOTIDE SEQUENCE [LARGE SCALE GENOMIC DNA]</scope>
    <source>
        <strain evidence="1 2">W4I11</strain>
    </source>
</reference>
<dbReference type="Proteomes" id="UP001237780">
    <property type="component" value="Unassembled WGS sequence"/>
</dbReference>
<comment type="caution">
    <text evidence="1">The sequence shown here is derived from an EMBL/GenBank/DDBJ whole genome shotgun (WGS) entry which is preliminary data.</text>
</comment>
<dbReference type="EMBL" id="JAUSZT010000002">
    <property type="protein sequence ID" value="MDQ0996017.1"/>
    <property type="molecule type" value="Genomic_DNA"/>
</dbReference>
<keyword evidence="2" id="KW-1185">Reference proteome</keyword>
<evidence type="ECO:0000313" key="2">
    <source>
        <dbReference type="Proteomes" id="UP001237780"/>
    </source>
</evidence>
<name>A0ABU0S5J4_9HYPH</name>
<organism evidence="1 2">
    <name type="scientific">Phyllobacterium ifriqiyense</name>
    <dbReference type="NCBI Taxonomy" id="314238"/>
    <lineage>
        <taxon>Bacteria</taxon>
        <taxon>Pseudomonadati</taxon>
        <taxon>Pseudomonadota</taxon>
        <taxon>Alphaproteobacteria</taxon>
        <taxon>Hyphomicrobiales</taxon>
        <taxon>Phyllobacteriaceae</taxon>
        <taxon>Phyllobacterium</taxon>
    </lineage>
</organism>